<proteinExistence type="predicted"/>
<gene>
    <name evidence="2" type="ORF">J5N97_020618</name>
</gene>
<sequence length="178" mass="19719">MLDAIPTSPPSHQLGPVTNQAVAVCYAPATHLPYASAHLACLGLEAPPRFPAPTSSCTQPESPSRTFLRLLLLEDESYRTYVESHPKAKDLVNKPIPYYDDLWIVSSDDHATGEFTRSIFDWFVSDEANTEGNNEPSTEFVEPEAELELLEPNDQQRELPRHTSSTITTRGGHASRSL</sequence>
<reference evidence="2" key="1">
    <citation type="submission" date="2021-03" db="EMBL/GenBank/DDBJ databases">
        <authorList>
            <person name="Li Z."/>
            <person name="Yang C."/>
        </authorList>
    </citation>
    <scope>NUCLEOTIDE SEQUENCE</scope>
    <source>
        <strain evidence="2">Dzin_1.0</strain>
        <tissue evidence="2">Leaf</tissue>
    </source>
</reference>
<evidence type="ECO:0000313" key="2">
    <source>
        <dbReference type="EMBL" id="KAJ0972659.1"/>
    </source>
</evidence>
<feature type="region of interest" description="Disordered" evidence="1">
    <location>
        <begin position="150"/>
        <end position="178"/>
    </location>
</feature>
<keyword evidence="3" id="KW-1185">Reference proteome</keyword>
<protein>
    <submittedName>
        <fullName evidence="2">Uncharacterized protein</fullName>
    </submittedName>
</protein>
<dbReference type="OrthoDB" id="686209at2759"/>
<name>A0A9D5CGY1_9LILI</name>
<dbReference type="EMBL" id="JAGGNH010000005">
    <property type="protein sequence ID" value="KAJ0972659.1"/>
    <property type="molecule type" value="Genomic_DNA"/>
</dbReference>
<evidence type="ECO:0000256" key="1">
    <source>
        <dbReference type="SAM" id="MobiDB-lite"/>
    </source>
</evidence>
<dbReference type="Proteomes" id="UP001085076">
    <property type="component" value="Miscellaneous, Linkage group lg05"/>
</dbReference>
<organism evidence="2 3">
    <name type="scientific">Dioscorea zingiberensis</name>
    <dbReference type="NCBI Taxonomy" id="325984"/>
    <lineage>
        <taxon>Eukaryota</taxon>
        <taxon>Viridiplantae</taxon>
        <taxon>Streptophyta</taxon>
        <taxon>Embryophyta</taxon>
        <taxon>Tracheophyta</taxon>
        <taxon>Spermatophyta</taxon>
        <taxon>Magnoliopsida</taxon>
        <taxon>Liliopsida</taxon>
        <taxon>Dioscoreales</taxon>
        <taxon>Dioscoreaceae</taxon>
        <taxon>Dioscorea</taxon>
    </lineage>
</organism>
<evidence type="ECO:0000313" key="3">
    <source>
        <dbReference type="Proteomes" id="UP001085076"/>
    </source>
</evidence>
<accession>A0A9D5CGY1</accession>
<dbReference type="AlphaFoldDB" id="A0A9D5CGY1"/>
<comment type="caution">
    <text evidence="2">The sequence shown here is derived from an EMBL/GenBank/DDBJ whole genome shotgun (WGS) entry which is preliminary data.</text>
</comment>
<reference evidence="2" key="2">
    <citation type="journal article" date="2022" name="Hortic Res">
        <title>The genome of Dioscorea zingiberensis sheds light on the biosynthesis, origin and evolution of the medicinally important diosgenin saponins.</title>
        <authorList>
            <person name="Li Y."/>
            <person name="Tan C."/>
            <person name="Li Z."/>
            <person name="Guo J."/>
            <person name="Li S."/>
            <person name="Chen X."/>
            <person name="Wang C."/>
            <person name="Dai X."/>
            <person name="Yang H."/>
            <person name="Song W."/>
            <person name="Hou L."/>
            <person name="Xu J."/>
            <person name="Tong Z."/>
            <person name="Xu A."/>
            <person name="Yuan X."/>
            <person name="Wang W."/>
            <person name="Yang Q."/>
            <person name="Chen L."/>
            <person name="Sun Z."/>
            <person name="Wang K."/>
            <person name="Pan B."/>
            <person name="Chen J."/>
            <person name="Bao Y."/>
            <person name="Liu F."/>
            <person name="Qi X."/>
            <person name="Gang D.R."/>
            <person name="Wen J."/>
            <person name="Li J."/>
        </authorList>
    </citation>
    <scope>NUCLEOTIDE SEQUENCE</scope>
    <source>
        <strain evidence="2">Dzin_1.0</strain>
    </source>
</reference>